<keyword evidence="3 5" id="KW-1133">Transmembrane helix</keyword>
<evidence type="ECO:0000313" key="7">
    <source>
        <dbReference type="EMBL" id="OAT28414.1"/>
    </source>
</evidence>
<feature type="transmembrane region" description="Helical" evidence="5">
    <location>
        <begin position="121"/>
        <end position="140"/>
    </location>
</feature>
<reference evidence="7 8" key="1">
    <citation type="submission" date="2016-04" db="EMBL/GenBank/DDBJ databases">
        <title>ATOL: Assembling a taxonomically balanced genome-scale reconstruction of the evolutionary history of the Enterobacteriaceae.</title>
        <authorList>
            <person name="Plunkett G.III."/>
            <person name="Neeno-Eckwall E.C."/>
            <person name="Glasner J.D."/>
            <person name="Perna N.T."/>
        </authorList>
    </citation>
    <scope>NUCLEOTIDE SEQUENCE [LARGE SCALE GENOMIC DNA]</scope>
    <source>
        <strain evidence="7 8">ATCC 51605</strain>
    </source>
</reference>
<feature type="transmembrane region" description="Helical" evidence="5">
    <location>
        <begin position="182"/>
        <end position="199"/>
    </location>
</feature>
<feature type="transmembrane region" description="Helical" evidence="5">
    <location>
        <begin position="228"/>
        <end position="244"/>
    </location>
</feature>
<dbReference type="GO" id="GO:0016020">
    <property type="term" value="C:membrane"/>
    <property type="evidence" value="ECO:0007669"/>
    <property type="project" value="UniProtKB-SubCell"/>
</dbReference>
<dbReference type="EMBL" id="LXER01000035">
    <property type="protein sequence ID" value="OAT28414.1"/>
    <property type="molecule type" value="Genomic_DNA"/>
</dbReference>
<organism evidence="7 8">
    <name type="scientific">Buttiauxella brennerae ATCC 51605</name>
    <dbReference type="NCBI Taxonomy" id="1354251"/>
    <lineage>
        <taxon>Bacteria</taxon>
        <taxon>Pseudomonadati</taxon>
        <taxon>Pseudomonadota</taxon>
        <taxon>Gammaproteobacteria</taxon>
        <taxon>Enterobacterales</taxon>
        <taxon>Enterobacteriaceae</taxon>
        <taxon>Buttiauxella</taxon>
    </lineage>
</organism>
<dbReference type="PATRIC" id="fig|1354251.4.peg.3982"/>
<keyword evidence="7" id="KW-0436">Ligase</keyword>
<evidence type="ECO:0000256" key="5">
    <source>
        <dbReference type="SAM" id="Phobius"/>
    </source>
</evidence>
<dbReference type="AlphaFoldDB" id="A0A1B7IGE3"/>
<proteinExistence type="predicted"/>
<keyword evidence="8" id="KW-1185">Reference proteome</keyword>
<evidence type="ECO:0000259" key="6">
    <source>
        <dbReference type="Pfam" id="PF04932"/>
    </source>
</evidence>
<feature type="domain" description="O-antigen ligase-related" evidence="6">
    <location>
        <begin position="189"/>
        <end position="341"/>
    </location>
</feature>
<dbReference type="InterPro" id="IPR051533">
    <property type="entry name" value="WaaL-like"/>
</dbReference>
<comment type="caution">
    <text evidence="7">The sequence shown here is derived from an EMBL/GenBank/DDBJ whole genome shotgun (WGS) entry which is preliminary data.</text>
</comment>
<evidence type="ECO:0000256" key="1">
    <source>
        <dbReference type="ARBA" id="ARBA00004141"/>
    </source>
</evidence>
<feature type="transmembrane region" description="Helical" evidence="5">
    <location>
        <begin position="97"/>
        <end position="114"/>
    </location>
</feature>
<name>A0A1B7IGE3_9ENTR</name>
<feature type="transmembrane region" description="Helical" evidence="5">
    <location>
        <begin position="152"/>
        <end position="175"/>
    </location>
</feature>
<sequence>MEKLKSRIYISVFIFAALSIAFALLSNGRQKDFYYIAVYLSIIGIIIERKNLNFSKFNIAYPIILVGVVKLIWFLWLGKDAHGYNTYSDQFGAGKKLLLGGVLVFYITQFSHYIRAINYKNVMLAIIGIAFVSASCYAFWQSWSGIGRAEMAINRATISAYIYSTLSMIFVYLLYIQKRPSCYLIAVFSIIISFVVIILTGTRAAIILHLLIIAMMTVYHFKKIHLKSTLIVLIIALLASFSLYKNYIHPKIQQTYDEVTLYQEGQDNTSLGARFSMWTVGLKNFVNAPFGQSMQSRFNYSEQYVTKNPQYKSTMEFINVHLHDETIETLSLQGIFGGLALLWFYMSISWVAMRDRNTPLLFTMNCLVAYGLSDVLLLSSEAVLFYIALIGICGVRLPEKRI</sequence>
<feature type="transmembrane region" description="Helical" evidence="5">
    <location>
        <begin position="383"/>
        <end position="399"/>
    </location>
</feature>
<gene>
    <name evidence="7" type="ORF">M975_3869</name>
</gene>
<dbReference type="Proteomes" id="UP000078410">
    <property type="component" value="Unassembled WGS sequence"/>
</dbReference>
<dbReference type="InterPro" id="IPR007016">
    <property type="entry name" value="O-antigen_ligase-rel_domated"/>
</dbReference>
<protein>
    <submittedName>
        <fullName evidence="7">O-antigen ligase</fullName>
    </submittedName>
</protein>
<dbReference type="Pfam" id="PF04932">
    <property type="entry name" value="Wzy_C"/>
    <property type="match status" value="1"/>
</dbReference>
<dbReference type="PANTHER" id="PTHR37422">
    <property type="entry name" value="TEICHURONIC ACID BIOSYNTHESIS PROTEIN TUAE"/>
    <property type="match status" value="1"/>
</dbReference>
<dbReference type="OrthoDB" id="6502028at2"/>
<evidence type="ECO:0000313" key="8">
    <source>
        <dbReference type="Proteomes" id="UP000078410"/>
    </source>
</evidence>
<feature type="transmembrane region" description="Helical" evidence="5">
    <location>
        <begin position="32"/>
        <end position="47"/>
    </location>
</feature>
<feature type="transmembrane region" description="Helical" evidence="5">
    <location>
        <begin position="330"/>
        <end position="353"/>
    </location>
</feature>
<dbReference type="PANTHER" id="PTHR37422:SF17">
    <property type="entry name" value="O-ANTIGEN LIGASE"/>
    <property type="match status" value="1"/>
</dbReference>
<evidence type="ECO:0000256" key="3">
    <source>
        <dbReference type="ARBA" id="ARBA00022989"/>
    </source>
</evidence>
<comment type="subcellular location">
    <subcellularLocation>
        <location evidence="1">Membrane</location>
        <topology evidence="1">Multi-pass membrane protein</topology>
    </subcellularLocation>
</comment>
<evidence type="ECO:0000256" key="4">
    <source>
        <dbReference type="ARBA" id="ARBA00023136"/>
    </source>
</evidence>
<dbReference type="GO" id="GO:0016874">
    <property type="term" value="F:ligase activity"/>
    <property type="evidence" value="ECO:0007669"/>
    <property type="project" value="UniProtKB-KW"/>
</dbReference>
<feature type="transmembrane region" description="Helical" evidence="5">
    <location>
        <begin position="7"/>
        <end position="26"/>
    </location>
</feature>
<dbReference type="RefSeq" id="WP_064561507.1">
    <property type="nucleotide sequence ID" value="NZ_LXER01000035.1"/>
</dbReference>
<accession>A0A1B7IGE3</accession>
<evidence type="ECO:0000256" key="2">
    <source>
        <dbReference type="ARBA" id="ARBA00022692"/>
    </source>
</evidence>
<keyword evidence="2 5" id="KW-0812">Transmembrane</keyword>
<feature type="transmembrane region" description="Helical" evidence="5">
    <location>
        <begin position="59"/>
        <end position="77"/>
    </location>
</feature>
<keyword evidence="4 5" id="KW-0472">Membrane</keyword>